<evidence type="ECO:0000256" key="9">
    <source>
        <dbReference type="ARBA" id="ARBA00023118"/>
    </source>
</evidence>
<dbReference type="Pfam" id="PF22590">
    <property type="entry name" value="Cas3-like_C_2"/>
    <property type="match status" value="1"/>
</dbReference>
<evidence type="ECO:0000313" key="12">
    <source>
        <dbReference type="EMBL" id="MBB6002606.1"/>
    </source>
</evidence>
<feature type="domain" description="HD Cas3-type" evidence="11">
    <location>
        <begin position="13"/>
        <end position="209"/>
    </location>
</feature>
<keyword evidence="7 12" id="KW-0347">Helicase</keyword>
<evidence type="ECO:0000256" key="1">
    <source>
        <dbReference type="ARBA" id="ARBA00006847"/>
    </source>
</evidence>
<dbReference type="GO" id="GO:0016787">
    <property type="term" value="F:hydrolase activity"/>
    <property type="evidence" value="ECO:0007669"/>
    <property type="project" value="UniProtKB-KW"/>
</dbReference>
<comment type="caution">
    <text evidence="12">The sequence shown here is derived from an EMBL/GenBank/DDBJ whole genome shotgun (WGS) entry which is preliminary data.</text>
</comment>
<sequence length="805" mass="93531">MFYSHSETLPDGTRKGIKSIQKHNQGVSQNALTSFESSVSFPELNTQQIKLLISDVCRYHDLGKYSKYFQAYLLTNERVDNNLKAHARFGAYTIFQKYKDQNSTLALLLYYIVVNHHLNLDNLAKNEFLQKTEAKNNEGYFNKQKVTFNEFWDIIKSEIGDEKLEQYVNPPEGKTAYRTTKEITEKESNIQNYFLINYLFSLLIEADKLDASDTSLYPKKSIAKHLVDKYRPLSIDKLVENQDISLFSQNELRSYGRLRVNQFLERNDWQEHKLFTLTAPTGLGKTLMALDFAIRLREKIRETEQREAQIIYALPFINIIEQSLKVYSEVLGEKVNLLAHYQYADALEQTSKDESSNYNQKMMMLDTWQCDVVITTFVQFLQTLIGNRNKLLKKFNHFAGSIIILDEVQTIRLGQLPLIGATLFYLAKFLNARIVLMTATKPKIYELANQEILNNEGEEAKSIELLPDYEKVFQCFKRTKIVSLIDEKLEDEQQFINTIFLEKWSEEKSCIIVCNTVKRSLDVFKLIAQECNEDTNPVYYLSTNIIPARRQSIIDAIKADLEAKLKPILVSTQCVEAGVDLDFDMGFRDLGPMDSIIQVAGRINRNNNLAKQYSPLYIIDFGDCEKIYDKVTQQQARLLLENNPQILEDNYLEVIESYFSNVAGNKSFVDSRKIYEAMKTLKYDSEDPKNDIAVSSFQVIEEQYPPISVFIEIDEKATEYKDKFVKMIHKELTQEDFSPFKKGFHQHIISVPSHLPKVKEELKQSDHYLLCEGIYIIPNDELEDFYDLTTGFIRTNEDKVHSRFF</sequence>
<dbReference type="GO" id="GO:0004386">
    <property type="term" value="F:helicase activity"/>
    <property type="evidence" value="ECO:0007669"/>
    <property type="project" value="UniProtKB-KW"/>
</dbReference>
<dbReference type="GO" id="GO:0004519">
    <property type="term" value="F:endonuclease activity"/>
    <property type="evidence" value="ECO:0007669"/>
    <property type="project" value="UniProtKB-KW"/>
</dbReference>
<keyword evidence="8" id="KW-0067">ATP-binding</keyword>
<proteinExistence type="inferred from homology"/>
<dbReference type="InterPro" id="IPR014001">
    <property type="entry name" value="Helicase_ATP-bd"/>
</dbReference>
<evidence type="ECO:0000256" key="2">
    <source>
        <dbReference type="ARBA" id="ARBA00009046"/>
    </source>
</evidence>
<dbReference type="CDD" id="cd17930">
    <property type="entry name" value="DEXHc_cas3"/>
    <property type="match status" value="1"/>
</dbReference>
<keyword evidence="6 12" id="KW-0378">Hydrolase</keyword>
<dbReference type="CDD" id="cd09641">
    <property type="entry name" value="Cas3''_I"/>
    <property type="match status" value="1"/>
</dbReference>
<evidence type="ECO:0000259" key="10">
    <source>
        <dbReference type="PROSITE" id="PS51192"/>
    </source>
</evidence>
<dbReference type="SUPFAM" id="SSF52540">
    <property type="entry name" value="P-loop containing nucleoside triphosphate hydrolases"/>
    <property type="match status" value="1"/>
</dbReference>
<dbReference type="InterPro" id="IPR027417">
    <property type="entry name" value="P-loop_NTPase"/>
</dbReference>
<comment type="similarity">
    <text evidence="2">In the central section; belongs to the CRISPR-associated helicase Cas3 family.</text>
</comment>
<evidence type="ECO:0000313" key="13">
    <source>
        <dbReference type="Proteomes" id="UP000524404"/>
    </source>
</evidence>
<feature type="domain" description="Helicase ATP-binding" evidence="10">
    <location>
        <begin position="266"/>
        <end position="459"/>
    </location>
</feature>
<dbReference type="EC" id="3.6.4.-" evidence="12"/>
<keyword evidence="9" id="KW-0051">Antiviral defense</keyword>
<keyword evidence="4" id="KW-0479">Metal-binding</keyword>
<dbReference type="GO" id="GO:0005524">
    <property type="term" value="F:ATP binding"/>
    <property type="evidence" value="ECO:0007669"/>
    <property type="project" value="UniProtKB-KW"/>
</dbReference>
<dbReference type="EMBL" id="JACHKT010000006">
    <property type="protein sequence ID" value="MBB6002606.1"/>
    <property type="molecule type" value="Genomic_DNA"/>
</dbReference>
<dbReference type="GO" id="GO:0003676">
    <property type="term" value="F:nucleic acid binding"/>
    <property type="evidence" value="ECO:0007669"/>
    <property type="project" value="InterPro"/>
</dbReference>
<evidence type="ECO:0000259" key="11">
    <source>
        <dbReference type="PROSITE" id="PS51643"/>
    </source>
</evidence>
<name>A0A841EHZ6_9BACT</name>
<organism evidence="12 13">
    <name type="scientific">Arcicella rosea</name>
    <dbReference type="NCBI Taxonomy" id="502909"/>
    <lineage>
        <taxon>Bacteria</taxon>
        <taxon>Pseudomonadati</taxon>
        <taxon>Bacteroidota</taxon>
        <taxon>Cytophagia</taxon>
        <taxon>Cytophagales</taxon>
        <taxon>Flectobacillaceae</taxon>
        <taxon>Arcicella</taxon>
    </lineage>
</organism>
<dbReference type="InterPro" id="IPR001650">
    <property type="entry name" value="Helicase_C-like"/>
</dbReference>
<dbReference type="Proteomes" id="UP000524404">
    <property type="component" value="Unassembled WGS sequence"/>
</dbReference>
<protein>
    <submittedName>
        <fullName evidence="12">CRISPR-associated endonuclease/helicase Cas3</fullName>
        <ecNumber evidence="12">3.1.-.-</ecNumber>
        <ecNumber evidence="12">3.6.4.-</ecNumber>
    </submittedName>
</protein>
<dbReference type="InterPro" id="IPR006483">
    <property type="entry name" value="CRISPR-assoc_Cas3_HD"/>
</dbReference>
<dbReference type="Pfam" id="PF00270">
    <property type="entry name" value="DEAD"/>
    <property type="match status" value="1"/>
</dbReference>
<dbReference type="GO" id="GO:0051607">
    <property type="term" value="P:defense response to virus"/>
    <property type="evidence" value="ECO:0007669"/>
    <property type="project" value="UniProtKB-KW"/>
</dbReference>
<evidence type="ECO:0000256" key="7">
    <source>
        <dbReference type="ARBA" id="ARBA00022806"/>
    </source>
</evidence>
<keyword evidence="13" id="KW-1185">Reference proteome</keyword>
<dbReference type="NCBIfam" id="TIGR01596">
    <property type="entry name" value="cas3_HD"/>
    <property type="match status" value="1"/>
</dbReference>
<dbReference type="RefSeq" id="WP_184131903.1">
    <property type="nucleotide sequence ID" value="NZ_JACHKT010000006.1"/>
</dbReference>
<dbReference type="PROSITE" id="PS51643">
    <property type="entry name" value="HD_CAS3"/>
    <property type="match status" value="1"/>
</dbReference>
<evidence type="ECO:0000256" key="8">
    <source>
        <dbReference type="ARBA" id="ARBA00022840"/>
    </source>
</evidence>
<dbReference type="InterPro" id="IPR038257">
    <property type="entry name" value="CRISPR-assoc_Cas3_HD_sf"/>
</dbReference>
<dbReference type="AlphaFoldDB" id="A0A841EHZ6"/>
<dbReference type="Gene3D" id="1.10.3210.30">
    <property type="match status" value="1"/>
</dbReference>
<dbReference type="InterPro" id="IPR054712">
    <property type="entry name" value="Cas3-like_dom"/>
</dbReference>
<dbReference type="SMART" id="SM00487">
    <property type="entry name" value="DEXDc"/>
    <property type="match status" value="1"/>
</dbReference>
<dbReference type="Gene3D" id="3.40.50.300">
    <property type="entry name" value="P-loop containing nucleotide triphosphate hydrolases"/>
    <property type="match status" value="2"/>
</dbReference>
<evidence type="ECO:0000256" key="3">
    <source>
        <dbReference type="ARBA" id="ARBA00022722"/>
    </source>
</evidence>
<keyword evidence="12" id="KW-0255">Endonuclease</keyword>
<evidence type="ECO:0000256" key="4">
    <source>
        <dbReference type="ARBA" id="ARBA00022723"/>
    </source>
</evidence>
<gene>
    <name evidence="12" type="ORF">HNP25_001258</name>
</gene>
<dbReference type="PROSITE" id="PS51192">
    <property type="entry name" value="HELICASE_ATP_BIND_1"/>
    <property type="match status" value="1"/>
</dbReference>
<dbReference type="GO" id="GO:0046872">
    <property type="term" value="F:metal ion binding"/>
    <property type="evidence" value="ECO:0007669"/>
    <property type="project" value="UniProtKB-KW"/>
</dbReference>
<dbReference type="EC" id="3.1.-.-" evidence="12"/>
<dbReference type="InterPro" id="IPR006474">
    <property type="entry name" value="Helicase_Cas3_CRISPR-ass_core"/>
</dbReference>
<keyword evidence="5" id="KW-0547">Nucleotide-binding</keyword>
<reference evidence="12 13" key="1">
    <citation type="submission" date="2020-08" db="EMBL/GenBank/DDBJ databases">
        <title>Functional genomics of gut bacteria from endangered species of beetles.</title>
        <authorList>
            <person name="Carlos-Shanley C."/>
        </authorList>
    </citation>
    <scope>NUCLEOTIDE SEQUENCE [LARGE SCALE GENOMIC DNA]</scope>
    <source>
        <strain evidence="12 13">S00070</strain>
    </source>
</reference>
<dbReference type="InterPro" id="IPR011545">
    <property type="entry name" value="DEAD/DEAH_box_helicase_dom"/>
</dbReference>
<comment type="similarity">
    <text evidence="1">In the N-terminal section; belongs to the CRISPR-associated nuclease Cas3-HD family.</text>
</comment>
<accession>A0A841EHZ6</accession>
<evidence type="ECO:0000256" key="5">
    <source>
        <dbReference type="ARBA" id="ARBA00022741"/>
    </source>
</evidence>
<dbReference type="SMART" id="SM00490">
    <property type="entry name" value="HELICc"/>
    <property type="match status" value="1"/>
</dbReference>
<keyword evidence="3" id="KW-0540">Nuclease</keyword>
<dbReference type="NCBIfam" id="TIGR01587">
    <property type="entry name" value="cas3_core"/>
    <property type="match status" value="1"/>
</dbReference>
<evidence type="ECO:0000256" key="6">
    <source>
        <dbReference type="ARBA" id="ARBA00022801"/>
    </source>
</evidence>